<dbReference type="AlphaFoldDB" id="A0A4Y2T769"/>
<gene>
    <name evidence="1" type="ORF">AVEN_188327_1</name>
</gene>
<keyword evidence="2" id="KW-1185">Reference proteome</keyword>
<dbReference type="Proteomes" id="UP000499080">
    <property type="component" value="Unassembled WGS sequence"/>
</dbReference>
<evidence type="ECO:0000313" key="1">
    <source>
        <dbReference type="EMBL" id="GBN95249.1"/>
    </source>
</evidence>
<protein>
    <submittedName>
        <fullName evidence="1">Uncharacterized protein</fullName>
    </submittedName>
</protein>
<dbReference type="EMBL" id="BGPR01025938">
    <property type="protein sequence ID" value="GBN95249.1"/>
    <property type="molecule type" value="Genomic_DNA"/>
</dbReference>
<name>A0A4Y2T769_ARAVE</name>
<accession>A0A4Y2T769</accession>
<reference evidence="1 2" key="1">
    <citation type="journal article" date="2019" name="Sci. Rep.">
        <title>Orb-weaving spider Araneus ventricosus genome elucidates the spidroin gene catalogue.</title>
        <authorList>
            <person name="Kono N."/>
            <person name="Nakamura H."/>
            <person name="Ohtoshi R."/>
            <person name="Moran D.A.P."/>
            <person name="Shinohara A."/>
            <person name="Yoshida Y."/>
            <person name="Fujiwara M."/>
            <person name="Mori M."/>
            <person name="Tomita M."/>
            <person name="Arakawa K."/>
        </authorList>
    </citation>
    <scope>NUCLEOTIDE SEQUENCE [LARGE SCALE GENOMIC DNA]</scope>
</reference>
<proteinExistence type="predicted"/>
<evidence type="ECO:0000313" key="2">
    <source>
        <dbReference type="Proteomes" id="UP000499080"/>
    </source>
</evidence>
<comment type="caution">
    <text evidence="1">The sequence shown here is derived from an EMBL/GenBank/DDBJ whole genome shotgun (WGS) entry which is preliminary data.</text>
</comment>
<sequence>MILLKAVSQIVHQANFFSSGPQVPAWSRLRAEGSRFEPDSTEEPPTQIWVQKNSHFSFVALPLNHTMLRAELQLVHWIRWSGNYAQMSSFLVISNAACKITEVRPEVASSRRFLVLQAQLGPLDKRTLVLAQMLSLVICYNRRQTDINP</sequence>
<organism evidence="1 2">
    <name type="scientific">Araneus ventricosus</name>
    <name type="common">Orbweaver spider</name>
    <name type="synonym">Epeira ventricosa</name>
    <dbReference type="NCBI Taxonomy" id="182803"/>
    <lineage>
        <taxon>Eukaryota</taxon>
        <taxon>Metazoa</taxon>
        <taxon>Ecdysozoa</taxon>
        <taxon>Arthropoda</taxon>
        <taxon>Chelicerata</taxon>
        <taxon>Arachnida</taxon>
        <taxon>Araneae</taxon>
        <taxon>Araneomorphae</taxon>
        <taxon>Entelegynae</taxon>
        <taxon>Araneoidea</taxon>
        <taxon>Araneidae</taxon>
        <taxon>Araneus</taxon>
    </lineage>
</organism>